<sequence length="368" mass="43150">MKRQNTDPQKFWSQVQMQFDAVNFSNVLYVRDAIQYETALAQTLIPFLTQKICVTDELEIQNRFDLLSDNAKFNFISLLCLSKKVIADVPEILLQDQFIKSIYNSYNENPPKIFLHSNVKSIQPVQQNEKPPEIQSEIGTPEFFDELDAILAKYPNYAESMIKEYLNIEKIQDFYNLLTDFYSQSRSLEGSKYMIKYCIKPYIEALESSANRIIYEALLLIAHSVPDLLIDGMIKPIVFDPNSKIYQFELIQRLFREELICKNMLSRIFLSRPPSIEPKLKKDGLNIIKTAIQKSPQLTDELQRHVLLHIRNQIEHWKADNAYNLLIFFFKYQNIHNNDIKQIAVDSISLIPDKMRSIAFQQLNRQIH</sequence>
<comment type="caution">
    <text evidence="1">The sequence shown here is derived from an EMBL/GenBank/DDBJ whole genome shotgun (WGS) entry which is preliminary data.</text>
</comment>
<proteinExistence type="predicted"/>
<dbReference type="EMBL" id="JAPFFF010000031">
    <property type="protein sequence ID" value="KAK8844873.1"/>
    <property type="molecule type" value="Genomic_DNA"/>
</dbReference>
<protein>
    <recommendedName>
        <fullName evidence="3">CCR4-NOT transcription complex subunit 11</fullName>
    </recommendedName>
</protein>
<evidence type="ECO:0000313" key="1">
    <source>
        <dbReference type="EMBL" id="KAK8844873.1"/>
    </source>
</evidence>
<accession>A0ABR2HCV2</accession>
<dbReference type="Proteomes" id="UP001470230">
    <property type="component" value="Unassembled WGS sequence"/>
</dbReference>
<reference evidence="1 2" key="1">
    <citation type="submission" date="2024-04" db="EMBL/GenBank/DDBJ databases">
        <title>Tritrichomonas musculus Genome.</title>
        <authorList>
            <person name="Alves-Ferreira E."/>
            <person name="Grigg M."/>
            <person name="Lorenzi H."/>
            <person name="Galac M."/>
        </authorList>
    </citation>
    <scope>NUCLEOTIDE SEQUENCE [LARGE SCALE GENOMIC DNA]</scope>
    <source>
        <strain evidence="1 2">EAF2021</strain>
    </source>
</reference>
<organism evidence="1 2">
    <name type="scientific">Tritrichomonas musculus</name>
    <dbReference type="NCBI Taxonomy" id="1915356"/>
    <lineage>
        <taxon>Eukaryota</taxon>
        <taxon>Metamonada</taxon>
        <taxon>Parabasalia</taxon>
        <taxon>Tritrichomonadida</taxon>
        <taxon>Tritrichomonadidae</taxon>
        <taxon>Tritrichomonas</taxon>
    </lineage>
</organism>
<gene>
    <name evidence="1" type="ORF">M9Y10_021044</name>
</gene>
<name>A0ABR2HCV2_9EUKA</name>
<dbReference type="Gene3D" id="1.25.40.480">
    <property type="match status" value="1"/>
</dbReference>
<keyword evidence="2" id="KW-1185">Reference proteome</keyword>
<evidence type="ECO:0000313" key="2">
    <source>
        <dbReference type="Proteomes" id="UP001470230"/>
    </source>
</evidence>
<evidence type="ECO:0008006" key="3">
    <source>
        <dbReference type="Google" id="ProtNLM"/>
    </source>
</evidence>